<dbReference type="PRINTS" id="PR00455">
    <property type="entry name" value="HTHTETR"/>
</dbReference>
<comment type="caution">
    <text evidence="4">The sequence shown here is derived from an EMBL/GenBank/DDBJ whole genome shotgun (WGS) entry which is preliminary data.</text>
</comment>
<dbReference type="InterPro" id="IPR050109">
    <property type="entry name" value="HTH-type_TetR-like_transc_reg"/>
</dbReference>
<dbReference type="EMBL" id="AORZ01000047">
    <property type="protein sequence ID" value="EME99482.1"/>
    <property type="molecule type" value="Genomic_DNA"/>
</dbReference>
<gene>
    <name evidence="4" type="ORF">H340_16056</name>
</gene>
<evidence type="ECO:0000259" key="3">
    <source>
        <dbReference type="PROSITE" id="PS50977"/>
    </source>
</evidence>
<feature type="domain" description="HTH tetR-type" evidence="3">
    <location>
        <begin position="14"/>
        <end position="74"/>
    </location>
</feature>
<name>M3B0P7_STRM1</name>
<dbReference type="SUPFAM" id="SSF46689">
    <property type="entry name" value="Homeodomain-like"/>
    <property type="match status" value="1"/>
</dbReference>
<dbReference type="Proteomes" id="UP000011740">
    <property type="component" value="Unassembled WGS sequence"/>
</dbReference>
<evidence type="ECO:0000256" key="1">
    <source>
        <dbReference type="ARBA" id="ARBA00023125"/>
    </source>
</evidence>
<dbReference type="InterPro" id="IPR009057">
    <property type="entry name" value="Homeodomain-like_sf"/>
</dbReference>
<evidence type="ECO:0000256" key="2">
    <source>
        <dbReference type="PROSITE-ProRule" id="PRU00335"/>
    </source>
</evidence>
<organism evidence="4 5">
    <name type="scientific">Streptomyces mobaraensis (strain ATCC 29032 / DSM 40847 / JCM 4168 / NBRC 13819 / NCIMB 11159 / IPCR 16-22)</name>
    <dbReference type="NCBI Taxonomy" id="1223523"/>
    <lineage>
        <taxon>Bacteria</taxon>
        <taxon>Bacillati</taxon>
        <taxon>Actinomycetota</taxon>
        <taxon>Actinomycetes</taxon>
        <taxon>Kitasatosporales</taxon>
        <taxon>Streptomycetaceae</taxon>
        <taxon>Streptomyces</taxon>
    </lineage>
</organism>
<feature type="DNA-binding region" description="H-T-H motif" evidence="2">
    <location>
        <begin position="37"/>
        <end position="56"/>
    </location>
</feature>
<dbReference type="PATRIC" id="fig|1223523.3.peg.3286"/>
<reference evidence="4 5" key="1">
    <citation type="journal article" date="2013" name="Genome Announc.">
        <title>Whole-Genome Shotgun Assembly and Analysis of the Genome of Streptomyces mobaraensis DSM 40847, a Strain for Industrial Production of Microbial Transglutaminase.</title>
        <authorList>
            <person name="Yang H."/>
            <person name="He T."/>
            <person name="Wu W."/>
            <person name="Zhu W."/>
            <person name="Lu B."/>
            <person name="Sun W."/>
        </authorList>
    </citation>
    <scope>NUCLEOTIDE SEQUENCE [LARGE SCALE GENOMIC DNA]</scope>
    <source>
        <strain evidence="4 5">DSM 40847</strain>
    </source>
</reference>
<dbReference type="Pfam" id="PF00440">
    <property type="entry name" value="TetR_N"/>
    <property type="match status" value="1"/>
</dbReference>
<dbReference type="GO" id="GO:0003700">
    <property type="term" value="F:DNA-binding transcription factor activity"/>
    <property type="evidence" value="ECO:0007669"/>
    <property type="project" value="TreeGrafter"/>
</dbReference>
<dbReference type="PROSITE" id="PS50977">
    <property type="entry name" value="HTH_TETR_2"/>
    <property type="match status" value="1"/>
</dbReference>
<dbReference type="AlphaFoldDB" id="M3B0P7"/>
<dbReference type="eggNOG" id="COG1309">
    <property type="taxonomic scope" value="Bacteria"/>
</dbReference>
<dbReference type="GO" id="GO:0000976">
    <property type="term" value="F:transcription cis-regulatory region binding"/>
    <property type="evidence" value="ECO:0007669"/>
    <property type="project" value="TreeGrafter"/>
</dbReference>
<dbReference type="PANTHER" id="PTHR30055:SF226">
    <property type="entry name" value="HTH-TYPE TRANSCRIPTIONAL REGULATOR PKSA"/>
    <property type="match status" value="1"/>
</dbReference>
<dbReference type="STRING" id="1223523.H340_16056"/>
<sequence length="200" mass="21842">MTTDAGDTGQRRGRATRRRVMDAAVDCLAEYGWAGSTVTVVAERAGVSRGALQHHFPTREDLFTSAVEYVAEQQSAALRALVESAAPIVGPARRYLAVTELVDLYTGPLFRAALHLWVAAATEEPLRPRVVELEARIGREAHRMAVDLLGANEKEPGVRETVQGLLDMARGLGLASLLTDDGARRRRVVEQWMAILDDVL</sequence>
<dbReference type="PANTHER" id="PTHR30055">
    <property type="entry name" value="HTH-TYPE TRANSCRIPTIONAL REGULATOR RUTR"/>
    <property type="match status" value="1"/>
</dbReference>
<dbReference type="InterPro" id="IPR001647">
    <property type="entry name" value="HTH_TetR"/>
</dbReference>
<dbReference type="Gene3D" id="1.10.357.10">
    <property type="entry name" value="Tetracycline Repressor, domain 2"/>
    <property type="match status" value="1"/>
</dbReference>
<evidence type="ECO:0000313" key="4">
    <source>
        <dbReference type="EMBL" id="EME99482.1"/>
    </source>
</evidence>
<protein>
    <submittedName>
        <fullName evidence="4">TetR family transcriptional regulator</fullName>
    </submittedName>
</protein>
<evidence type="ECO:0000313" key="5">
    <source>
        <dbReference type="Proteomes" id="UP000011740"/>
    </source>
</evidence>
<keyword evidence="1 2" id="KW-0238">DNA-binding</keyword>
<accession>M3B0P7</accession>
<proteinExistence type="predicted"/>